<dbReference type="RefSeq" id="WP_062184073.1">
    <property type="nucleotide sequence ID" value="NZ_BBXL01000025.1"/>
</dbReference>
<accession>A0A1M4ZMB8</accession>
<gene>
    <name evidence="1" type="ORF">SAMN05444362_104134</name>
</gene>
<name>A0A1M4ZMB8_9BACT</name>
<evidence type="ECO:0000313" key="1">
    <source>
        <dbReference type="EMBL" id="SHF19240.1"/>
    </source>
</evidence>
<evidence type="ECO:0000313" key="2">
    <source>
        <dbReference type="Proteomes" id="UP000184480"/>
    </source>
</evidence>
<dbReference type="AlphaFoldDB" id="A0A1M4ZMB8"/>
<protein>
    <submittedName>
        <fullName evidence="1">Glycosyltransferase involved in cell wall bisynthesis</fullName>
    </submittedName>
</protein>
<proteinExistence type="predicted"/>
<reference evidence="2" key="1">
    <citation type="submission" date="2016-11" db="EMBL/GenBank/DDBJ databases">
        <authorList>
            <person name="Varghese N."/>
            <person name="Submissions S."/>
        </authorList>
    </citation>
    <scope>NUCLEOTIDE SEQUENCE [LARGE SCALE GENOMIC DNA]</scope>
    <source>
        <strain evidence="2">DSM 27370</strain>
    </source>
</reference>
<keyword evidence="1" id="KW-0808">Transferase</keyword>
<dbReference type="OrthoDB" id="6638088at2"/>
<dbReference type="EMBL" id="FQUC01000004">
    <property type="protein sequence ID" value="SHF19240.1"/>
    <property type="molecule type" value="Genomic_DNA"/>
</dbReference>
<dbReference type="GO" id="GO:0016740">
    <property type="term" value="F:transferase activity"/>
    <property type="evidence" value="ECO:0007669"/>
    <property type="project" value="UniProtKB-KW"/>
</dbReference>
<dbReference type="SUPFAM" id="SSF53756">
    <property type="entry name" value="UDP-Glycosyltransferase/glycogen phosphorylase"/>
    <property type="match status" value="1"/>
</dbReference>
<keyword evidence="2" id="KW-1185">Reference proteome</keyword>
<dbReference type="STRING" id="1346286.SAMN05444362_104134"/>
<dbReference type="Gene3D" id="3.40.50.2000">
    <property type="entry name" value="Glycogen Phosphorylase B"/>
    <property type="match status" value="2"/>
</dbReference>
<organism evidence="1 2">
    <name type="scientific">Dysgonomonas macrotermitis</name>
    <dbReference type="NCBI Taxonomy" id="1346286"/>
    <lineage>
        <taxon>Bacteria</taxon>
        <taxon>Pseudomonadati</taxon>
        <taxon>Bacteroidota</taxon>
        <taxon>Bacteroidia</taxon>
        <taxon>Bacteroidales</taxon>
        <taxon>Dysgonomonadaceae</taxon>
        <taxon>Dysgonomonas</taxon>
    </lineage>
</organism>
<dbReference type="Proteomes" id="UP000184480">
    <property type="component" value="Unassembled WGS sequence"/>
</dbReference>
<sequence>MKILLLGECSNMHWTLAQALRQSGHDVTVASDGSKWMENNRDLDLTRNGYSFKDSLRYIWHLFRNLDKLKGYDIVQIKNPLFIDMKADRNLWLYKYLKRNNGKVFLGAFGTDYYWVSACFDRKTFRYSDYFIGNEPNNIEIAVQLAKEWQSKEKRQLNEYIADTCDGIIACLYEYYAAYKPLFDGKLTYISEPVNTQELTFIEKSVVDDKIRFFIGIQSDRHQLKGTDLLMKCLKEIHRKYPREVLINKAENVPNKEYLKLMAQSDVLLDQVYSYTPGMNALTAMAQGLVAVSGAEPEMYTLLGESLNMPIVNVHPDEQDIFDKLEKIVLQKERLPEQSAASRKFVEKHHDSFMISRQYLDFWNK</sequence>